<name>A0ACB6QJP4_9PLEO</name>
<protein>
    <submittedName>
        <fullName evidence="1">Uncharacterized protein</fullName>
    </submittedName>
</protein>
<proteinExistence type="predicted"/>
<sequence length="403" mass="46753">MGKKSRQRKQRKSKESTPPDSQELQPPQSPQPSQLLKPHDPSQPDQPPMPHEPMGGYIQDAPDLDTPHIWIITEPLQGDRGREQAQKIGWVLTEGTKNPPLRLYCAPDDHNIQTLEQTLIALHEKGYKNVEVCIEYGFTTWLTRHQSCRHYRRPPRIEALMARYPFIDTEYESLYPRRLLIQETAEFLLTRVGATLFRTLYNLKKRGKRSPRHIAIFAHPSVVIALTRELGIFEHHRGLWGHFTQTHDQEVRTHAGGITCATHNLKSSDPFFKRWHALLNGYVDHMTGVHNIVSFYAGSETSFPQWHFPDPMANFSFRVTARQYLVVLFRFLWGFVTMFPKTWIWHFKVNPYRVPAFLFIISVYAWFYSEFEKIAGGILGADIGLLASVHFMLFLFPPLLANV</sequence>
<gene>
    <name evidence="1" type="ORF">BDR25DRAFT_317745</name>
</gene>
<comment type="caution">
    <text evidence="1">The sequence shown here is derived from an EMBL/GenBank/DDBJ whole genome shotgun (WGS) entry which is preliminary data.</text>
</comment>
<keyword evidence="2" id="KW-1185">Reference proteome</keyword>
<dbReference type="EMBL" id="MU003525">
    <property type="protein sequence ID" value="KAF2466356.1"/>
    <property type="molecule type" value="Genomic_DNA"/>
</dbReference>
<reference evidence="1" key="1">
    <citation type="journal article" date="2020" name="Stud. Mycol.">
        <title>101 Dothideomycetes genomes: a test case for predicting lifestyles and emergence of pathogens.</title>
        <authorList>
            <person name="Haridas S."/>
            <person name="Albert R."/>
            <person name="Binder M."/>
            <person name="Bloem J."/>
            <person name="Labutti K."/>
            <person name="Salamov A."/>
            <person name="Andreopoulos B."/>
            <person name="Baker S."/>
            <person name="Barry K."/>
            <person name="Bills G."/>
            <person name="Bluhm B."/>
            <person name="Cannon C."/>
            <person name="Castanera R."/>
            <person name="Culley D."/>
            <person name="Daum C."/>
            <person name="Ezra D."/>
            <person name="Gonzalez J."/>
            <person name="Henrissat B."/>
            <person name="Kuo A."/>
            <person name="Liang C."/>
            <person name="Lipzen A."/>
            <person name="Lutzoni F."/>
            <person name="Magnuson J."/>
            <person name="Mondo S."/>
            <person name="Nolan M."/>
            <person name="Ohm R."/>
            <person name="Pangilinan J."/>
            <person name="Park H.-J."/>
            <person name="Ramirez L."/>
            <person name="Alfaro M."/>
            <person name="Sun H."/>
            <person name="Tritt A."/>
            <person name="Yoshinaga Y."/>
            <person name="Zwiers L.-H."/>
            <person name="Turgeon B."/>
            <person name="Goodwin S."/>
            <person name="Spatafora J."/>
            <person name="Crous P."/>
            <person name="Grigoriev I."/>
        </authorList>
    </citation>
    <scope>NUCLEOTIDE SEQUENCE</scope>
    <source>
        <strain evidence="1">ATCC 200398</strain>
    </source>
</reference>
<accession>A0ACB6QJP4</accession>
<organism evidence="1 2">
    <name type="scientific">Lindgomyces ingoldianus</name>
    <dbReference type="NCBI Taxonomy" id="673940"/>
    <lineage>
        <taxon>Eukaryota</taxon>
        <taxon>Fungi</taxon>
        <taxon>Dikarya</taxon>
        <taxon>Ascomycota</taxon>
        <taxon>Pezizomycotina</taxon>
        <taxon>Dothideomycetes</taxon>
        <taxon>Pleosporomycetidae</taxon>
        <taxon>Pleosporales</taxon>
        <taxon>Lindgomycetaceae</taxon>
        <taxon>Lindgomyces</taxon>
    </lineage>
</organism>
<dbReference type="Proteomes" id="UP000799755">
    <property type="component" value="Unassembled WGS sequence"/>
</dbReference>
<evidence type="ECO:0000313" key="2">
    <source>
        <dbReference type="Proteomes" id="UP000799755"/>
    </source>
</evidence>
<evidence type="ECO:0000313" key="1">
    <source>
        <dbReference type="EMBL" id="KAF2466356.1"/>
    </source>
</evidence>